<dbReference type="Proteomes" id="UP001153069">
    <property type="component" value="Unassembled WGS sequence"/>
</dbReference>
<evidence type="ECO:0000259" key="5">
    <source>
        <dbReference type="PROSITE" id="PS50893"/>
    </source>
</evidence>
<dbReference type="PROSITE" id="PS00211">
    <property type="entry name" value="ABC_TRANSPORTER_1"/>
    <property type="match status" value="1"/>
</dbReference>
<reference evidence="6" key="1">
    <citation type="submission" date="2020-06" db="EMBL/GenBank/DDBJ databases">
        <authorList>
            <consortium name="Plant Systems Biology data submission"/>
        </authorList>
    </citation>
    <scope>NUCLEOTIDE SEQUENCE</scope>
    <source>
        <strain evidence="6">D6</strain>
    </source>
</reference>
<dbReference type="PANTHER" id="PTHR19211">
    <property type="entry name" value="ATP-BINDING TRANSPORT PROTEIN-RELATED"/>
    <property type="match status" value="1"/>
</dbReference>
<dbReference type="GO" id="GO:0016887">
    <property type="term" value="F:ATP hydrolysis activity"/>
    <property type="evidence" value="ECO:0007669"/>
    <property type="project" value="InterPro"/>
</dbReference>
<protein>
    <submittedName>
        <fullName evidence="6">Tylosin resistance ATP-binding protein TlrC</fullName>
    </submittedName>
</protein>
<dbReference type="Pfam" id="PF00005">
    <property type="entry name" value="ABC_tran"/>
    <property type="match status" value="2"/>
</dbReference>
<dbReference type="SMART" id="SM00382">
    <property type="entry name" value="AAA"/>
    <property type="match status" value="1"/>
</dbReference>
<sequence>MQNKPTRLFSGGWRMRISLARALFLQPKLLMLDEPTNHLDLNAVIWLDDYLQALQSTLLIVSHDQAFLNGVCQEILHIEDKKLLSYKGNYDTFKREQTLKFQKLSKAWNAQRKQGSKTKGGGAELVKRPRDYRVYLEFADVPSLRGSVLDVTRASFRYSGVDPIIFRDIDFSIGMESRICVAGLNGTGKSTLIKMLTGQVVASKGEVRRNPRLRLGTFNQHASDVLPGHKTPTEFLRERHKEEGYQDVCKILGTFGLGRHAHEIPIRDLSGGQKARVVFADLTLEAPHILLLDEPTNNLDLETIDALVEAINAFNGGLVVVTHDQRLIDACNCELWVVGNQKVEKWKGNFEDYKAMMLSSMKLEALKQEEAHRKKQESKAAERAKKLKGWRRKDSARIDCDD</sequence>
<dbReference type="PANTHER" id="PTHR19211:SF14">
    <property type="entry name" value="ATP-BINDING CASSETTE SUB-FAMILY F MEMBER 1"/>
    <property type="match status" value="1"/>
</dbReference>
<dbReference type="InterPro" id="IPR027417">
    <property type="entry name" value="P-loop_NTPase"/>
</dbReference>
<feature type="compositionally biased region" description="Basic and acidic residues" evidence="4">
    <location>
        <begin position="392"/>
        <end position="402"/>
    </location>
</feature>
<feature type="compositionally biased region" description="Basic and acidic residues" evidence="4">
    <location>
        <begin position="369"/>
        <end position="384"/>
    </location>
</feature>
<keyword evidence="2" id="KW-0547">Nucleotide-binding</keyword>
<evidence type="ECO:0000256" key="3">
    <source>
        <dbReference type="ARBA" id="ARBA00022840"/>
    </source>
</evidence>
<dbReference type="CDD" id="cd03221">
    <property type="entry name" value="ABCF_EF-3"/>
    <property type="match status" value="2"/>
</dbReference>
<dbReference type="InterPro" id="IPR003439">
    <property type="entry name" value="ABC_transporter-like_ATP-bd"/>
</dbReference>
<gene>
    <name evidence="6" type="ORF">SEMRO_1378_G267610.1</name>
</gene>
<feature type="domain" description="ABC transporter" evidence="5">
    <location>
        <begin position="146"/>
        <end position="365"/>
    </location>
</feature>
<dbReference type="OrthoDB" id="2110130at2759"/>
<dbReference type="PROSITE" id="PS50893">
    <property type="entry name" value="ABC_TRANSPORTER_2"/>
    <property type="match status" value="1"/>
</dbReference>
<dbReference type="SUPFAM" id="SSF52540">
    <property type="entry name" value="P-loop containing nucleoside triphosphate hydrolases"/>
    <property type="match status" value="2"/>
</dbReference>
<dbReference type="AlphaFoldDB" id="A0A9N8EQ68"/>
<dbReference type="GO" id="GO:0005524">
    <property type="term" value="F:ATP binding"/>
    <property type="evidence" value="ECO:0007669"/>
    <property type="project" value="UniProtKB-KW"/>
</dbReference>
<organism evidence="6 7">
    <name type="scientific">Seminavis robusta</name>
    <dbReference type="NCBI Taxonomy" id="568900"/>
    <lineage>
        <taxon>Eukaryota</taxon>
        <taxon>Sar</taxon>
        <taxon>Stramenopiles</taxon>
        <taxon>Ochrophyta</taxon>
        <taxon>Bacillariophyta</taxon>
        <taxon>Bacillariophyceae</taxon>
        <taxon>Bacillariophycidae</taxon>
        <taxon>Naviculales</taxon>
        <taxon>Naviculaceae</taxon>
        <taxon>Seminavis</taxon>
    </lineage>
</organism>
<evidence type="ECO:0000256" key="2">
    <source>
        <dbReference type="ARBA" id="ARBA00022741"/>
    </source>
</evidence>
<comment type="caution">
    <text evidence="6">The sequence shown here is derived from an EMBL/GenBank/DDBJ whole genome shotgun (WGS) entry which is preliminary data.</text>
</comment>
<keyword evidence="7" id="KW-1185">Reference proteome</keyword>
<dbReference type="EMBL" id="CAICTM010001376">
    <property type="protein sequence ID" value="CAB9523109.1"/>
    <property type="molecule type" value="Genomic_DNA"/>
</dbReference>
<evidence type="ECO:0000256" key="4">
    <source>
        <dbReference type="SAM" id="MobiDB-lite"/>
    </source>
</evidence>
<evidence type="ECO:0000256" key="1">
    <source>
        <dbReference type="ARBA" id="ARBA00022737"/>
    </source>
</evidence>
<dbReference type="InterPro" id="IPR003593">
    <property type="entry name" value="AAA+_ATPase"/>
</dbReference>
<dbReference type="Gene3D" id="3.40.50.300">
    <property type="entry name" value="P-loop containing nucleotide triphosphate hydrolases"/>
    <property type="match status" value="2"/>
</dbReference>
<evidence type="ECO:0000313" key="6">
    <source>
        <dbReference type="EMBL" id="CAB9523109.1"/>
    </source>
</evidence>
<feature type="region of interest" description="Disordered" evidence="4">
    <location>
        <begin position="369"/>
        <end position="402"/>
    </location>
</feature>
<keyword evidence="1" id="KW-0677">Repeat</keyword>
<keyword evidence="3 6" id="KW-0067">ATP-binding</keyword>
<dbReference type="FunFam" id="3.40.50.300:FF:000011">
    <property type="entry name" value="Putative ABC transporter ATP-binding component"/>
    <property type="match status" value="1"/>
</dbReference>
<dbReference type="InterPro" id="IPR017871">
    <property type="entry name" value="ABC_transporter-like_CS"/>
</dbReference>
<evidence type="ECO:0000313" key="7">
    <source>
        <dbReference type="Proteomes" id="UP001153069"/>
    </source>
</evidence>
<dbReference type="FunFam" id="3.40.50.300:FF:000549">
    <property type="entry name" value="ABC transporter ATP-binding protein arb1"/>
    <property type="match status" value="1"/>
</dbReference>
<name>A0A9N8EQ68_9STRA</name>
<accession>A0A9N8EQ68</accession>
<dbReference type="InterPro" id="IPR050611">
    <property type="entry name" value="ABCF"/>
</dbReference>
<proteinExistence type="predicted"/>